<keyword evidence="6" id="KW-0175">Coiled coil</keyword>
<feature type="region of interest" description="Disordered" evidence="7">
    <location>
        <begin position="162"/>
        <end position="187"/>
    </location>
</feature>
<dbReference type="SMART" id="SM00432">
    <property type="entry name" value="MADS"/>
    <property type="match status" value="1"/>
</dbReference>
<dbReference type="Pfam" id="PF00319">
    <property type="entry name" value="SRF-TF"/>
    <property type="match status" value="1"/>
</dbReference>
<evidence type="ECO:0000313" key="10">
    <source>
        <dbReference type="Proteomes" id="UP000011116"/>
    </source>
</evidence>
<keyword evidence="2" id="KW-0805">Transcription regulation</keyword>
<dbReference type="SUPFAM" id="SSF55455">
    <property type="entry name" value="SRF-like"/>
    <property type="match status" value="1"/>
</dbReference>
<reference evidence="9" key="2">
    <citation type="submission" date="2020-10" db="EMBL/GenBank/DDBJ databases">
        <authorList>
            <person name="Scholz U."/>
            <person name="Mascher M."/>
            <person name="Fiebig A."/>
        </authorList>
    </citation>
    <scope>NUCLEOTIDE SEQUENCE [LARGE SCALE GENOMIC DNA]</scope>
    <source>
        <strain evidence="9">cv. Morex</strain>
    </source>
</reference>
<dbReference type="GO" id="GO:0003677">
    <property type="term" value="F:DNA binding"/>
    <property type="evidence" value="ECO:0007669"/>
    <property type="project" value="UniProtKB-KW"/>
</dbReference>
<dbReference type="GO" id="GO:0005634">
    <property type="term" value="C:nucleus"/>
    <property type="evidence" value="ECO:0007669"/>
    <property type="project" value="UniProtKB-SubCell"/>
</dbReference>
<evidence type="ECO:0000256" key="4">
    <source>
        <dbReference type="ARBA" id="ARBA00023163"/>
    </source>
</evidence>
<reference evidence="9" key="3">
    <citation type="submission" date="2022-01" db="UniProtKB">
        <authorList>
            <consortium name="EnsemblPlants"/>
        </authorList>
    </citation>
    <scope>IDENTIFICATION</scope>
    <source>
        <strain evidence="9">subsp. vulgare</strain>
    </source>
</reference>
<evidence type="ECO:0000256" key="6">
    <source>
        <dbReference type="SAM" id="Coils"/>
    </source>
</evidence>
<dbReference type="AlphaFoldDB" id="A0A8I7BFA4"/>
<dbReference type="Gene3D" id="3.40.1810.10">
    <property type="entry name" value="Transcription factor, MADS-box"/>
    <property type="match status" value="1"/>
</dbReference>
<dbReference type="InterPro" id="IPR036879">
    <property type="entry name" value="TF_MADSbox_sf"/>
</dbReference>
<organism evidence="9 10">
    <name type="scientific">Hordeum vulgare subsp. vulgare</name>
    <name type="common">Domesticated barley</name>
    <dbReference type="NCBI Taxonomy" id="112509"/>
    <lineage>
        <taxon>Eukaryota</taxon>
        <taxon>Viridiplantae</taxon>
        <taxon>Streptophyta</taxon>
        <taxon>Embryophyta</taxon>
        <taxon>Tracheophyta</taxon>
        <taxon>Spermatophyta</taxon>
        <taxon>Magnoliopsida</taxon>
        <taxon>Liliopsida</taxon>
        <taxon>Poales</taxon>
        <taxon>Poaceae</taxon>
        <taxon>BOP clade</taxon>
        <taxon>Pooideae</taxon>
        <taxon>Triticodae</taxon>
        <taxon>Triticeae</taxon>
        <taxon>Hordeinae</taxon>
        <taxon>Hordeum</taxon>
    </lineage>
</organism>
<dbReference type="PANTHER" id="PTHR11945:SF764">
    <property type="entry name" value="AGAMOUS-LIKE MADS-BOX PROTEIN AGL62"/>
    <property type="match status" value="1"/>
</dbReference>
<keyword evidence="10" id="KW-1185">Reference proteome</keyword>
<proteinExistence type="predicted"/>
<evidence type="ECO:0000256" key="3">
    <source>
        <dbReference type="ARBA" id="ARBA00023125"/>
    </source>
</evidence>
<dbReference type="InterPro" id="IPR002100">
    <property type="entry name" value="TF_MADSbox"/>
</dbReference>
<reference evidence="10" key="1">
    <citation type="journal article" date="2012" name="Nature">
        <title>A physical, genetic and functional sequence assembly of the barley genome.</title>
        <authorList>
            <consortium name="The International Barley Genome Sequencing Consortium"/>
            <person name="Mayer K.F."/>
            <person name="Waugh R."/>
            <person name="Brown J.W."/>
            <person name="Schulman A."/>
            <person name="Langridge P."/>
            <person name="Platzer M."/>
            <person name="Fincher G.B."/>
            <person name="Muehlbauer G.J."/>
            <person name="Sato K."/>
            <person name="Close T.J."/>
            <person name="Wise R.P."/>
            <person name="Stein N."/>
        </authorList>
    </citation>
    <scope>NUCLEOTIDE SEQUENCE [LARGE SCALE GENOMIC DNA]</scope>
    <source>
        <strain evidence="10">cv. Morex</strain>
    </source>
</reference>
<dbReference type="Proteomes" id="UP000011116">
    <property type="component" value="Chromosome 7H"/>
</dbReference>
<keyword evidence="5" id="KW-0539">Nucleus</keyword>
<accession>A0A8I7BFA4</accession>
<evidence type="ECO:0000256" key="7">
    <source>
        <dbReference type="SAM" id="MobiDB-lite"/>
    </source>
</evidence>
<sequence>MPRREKREGVRLIRDNKNRSITFSKRRDGLYKMACDLSVLTGVRVAVILEMESGRMHSFGTPSAAPIIDAFLSGRPLVEPLADEATNARIRKLQREVARLDMETVTHEKRAELSLEQIKNIKDENPGMVANLIFSKEEDLSLEELNKIFNELLRVREDIRRRMPPLHPGSEPSTDDGPNIPRNRLPLRSPSWDYLKSRISSQQPSSSHCIPTQLLSSVPLPSKPQDTTGPHFPMQVSLRSTPPPLAPCSTSHLQPVVHQVPQISQSTPPCLGSQLTSLEQPVPDLVHDLPPHLRNHRSSYSTMEPPQNNTITNSTNGSIVEAPQQLFYPLGNDFASGESFGYDNLAYAPSNQPRYNGNLGMDAYSGYNGNDVGQYNMD</sequence>
<comment type="subcellular location">
    <subcellularLocation>
        <location evidence="1">Nucleus</location>
    </subcellularLocation>
</comment>
<feature type="coiled-coil region" evidence="6">
    <location>
        <begin position="83"/>
        <end position="110"/>
    </location>
</feature>
<dbReference type="PRINTS" id="PR00404">
    <property type="entry name" value="MADSDOMAIN"/>
</dbReference>
<feature type="domain" description="MADS-box" evidence="8">
    <location>
        <begin position="3"/>
        <end position="63"/>
    </location>
</feature>
<dbReference type="PROSITE" id="PS50066">
    <property type="entry name" value="MADS_BOX_2"/>
    <property type="match status" value="1"/>
</dbReference>
<dbReference type="Gramene" id="HORVU.MOREX.r3.7HG0730260.1">
    <property type="protein sequence ID" value="HORVU.MOREX.r3.7HG0730260.1"/>
    <property type="gene ID" value="HORVU.MOREX.r3.7HG0730260"/>
</dbReference>
<evidence type="ECO:0000313" key="9">
    <source>
        <dbReference type="EnsemblPlants" id="HORVU.MOREX.r3.7HG0730260.1"/>
    </source>
</evidence>
<dbReference type="PANTHER" id="PTHR11945">
    <property type="entry name" value="MADS BOX PROTEIN"/>
    <property type="match status" value="1"/>
</dbReference>
<keyword evidence="4" id="KW-0804">Transcription</keyword>
<dbReference type="GO" id="GO:0046983">
    <property type="term" value="F:protein dimerization activity"/>
    <property type="evidence" value="ECO:0007669"/>
    <property type="project" value="InterPro"/>
</dbReference>
<keyword evidence="3" id="KW-0238">DNA-binding</keyword>
<evidence type="ECO:0000256" key="2">
    <source>
        <dbReference type="ARBA" id="ARBA00023015"/>
    </source>
</evidence>
<name>A0A8I7BFA4_HORVV</name>
<evidence type="ECO:0000256" key="1">
    <source>
        <dbReference type="ARBA" id="ARBA00004123"/>
    </source>
</evidence>
<evidence type="ECO:0000259" key="8">
    <source>
        <dbReference type="PROSITE" id="PS50066"/>
    </source>
</evidence>
<protein>
    <recommendedName>
        <fullName evidence="8">MADS-box domain-containing protein</fullName>
    </recommendedName>
</protein>
<dbReference type="EnsemblPlants" id="HORVU.MOREX.r3.7HG0730260.1">
    <property type="protein sequence ID" value="HORVU.MOREX.r3.7HG0730260.1"/>
    <property type="gene ID" value="HORVU.MOREX.r3.7HG0730260"/>
</dbReference>
<dbReference type="SMR" id="A0A8I7BFA4"/>
<evidence type="ECO:0000256" key="5">
    <source>
        <dbReference type="ARBA" id="ARBA00023242"/>
    </source>
</evidence>